<gene>
    <name evidence="1" type="ORF">TWF730_011167</name>
</gene>
<dbReference type="AlphaFoldDB" id="A0AAV9UNB6"/>
<comment type="caution">
    <text evidence="1">The sequence shown here is derived from an EMBL/GenBank/DDBJ whole genome shotgun (WGS) entry which is preliminary data.</text>
</comment>
<keyword evidence="2" id="KW-1185">Reference proteome</keyword>
<name>A0AAV9UNB6_9PEZI</name>
<dbReference type="SUPFAM" id="SSF50965">
    <property type="entry name" value="Galactose oxidase, central domain"/>
    <property type="match status" value="1"/>
</dbReference>
<evidence type="ECO:0000313" key="2">
    <source>
        <dbReference type="Proteomes" id="UP001373714"/>
    </source>
</evidence>
<protein>
    <submittedName>
        <fullName evidence="1">Uncharacterized protein</fullName>
    </submittedName>
</protein>
<dbReference type="Proteomes" id="UP001373714">
    <property type="component" value="Unassembled WGS sequence"/>
</dbReference>
<dbReference type="InterPro" id="IPR011043">
    <property type="entry name" value="Gal_Oxase/kelch_b-propeller"/>
</dbReference>
<sequence length="202" mass="21857">MADGLGFWVGGVTEFGGQGKRAKPLNKLGRFNLTSKDWQIEETPFGARVNGSTVFLAVGEKGVLLNFGGQEYPKVGGPGAELISFDTIQIYDIAGHSWHGQRTSGDHTARDKAVGVNANGIPHGRLNPCSVAVQTGGASDLSYHVYMLGGYWEDVDFHEVWVLSIPSFRWTLVKHSKNIDSSTTSQLDYSLTAMSLIPNSVI</sequence>
<dbReference type="Gene3D" id="2.120.10.80">
    <property type="entry name" value="Kelch-type beta propeller"/>
    <property type="match status" value="1"/>
</dbReference>
<reference evidence="1 2" key="1">
    <citation type="submission" date="2019-10" db="EMBL/GenBank/DDBJ databases">
        <authorList>
            <person name="Palmer J.M."/>
        </authorList>
    </citation>
    <scope>NUCLEOTIDE SEQUENCE [LARGE SCALE GENOMIC DNA]</scope>
    <source>
        <strain evidence="1 2">TWF730</strain>
    </source>
</reference>
<proteinExistence type="predicted"/>
<evidence type="ECO:0000313" key="1">
    <source>
        <dbReference type="EMBL" id="KAK6343577.1"/>
    </source>
</evidence>
<dbReference type="EMBL" id="JAVHNS010000009">
    <property type="protein sequence ID" value="KAK6343577.1"/>
    <property type="molecule type" value="Genomic_DNA"/>
</dbReference>
<accession>A0AAV9UNB6</accession>
<dbReference type="InterPro" id="IPR015915">
    <property type="entry name" value="Kelch-typ_b-propeller"/>
</dbReference>
<organism evidence="1 2">
    <name type="scientific">Orbilia blumenaviensis</name>
    <dbReference type="NCBI Taxonomy" id="1796055"/>
    <lineage>
        <taxon>Eukaryota</taxon>
        <taxon>Fungi</taxon>
        <taxon>Dikarya</taxon>
        <taxon>Ascomycota</taxon>
        <taxon>Pezizomycotina</taxon>
        <taxon>Orbiliomycetes</taxon>
        <taxon>Orbiliales</taxon>
        <taxon>Orbiliaceae</taxon>
        <taxon>Orbilia</taxon>
    </lineage>
</organism>